<dbReference type="GO" id="GO:0048046">
    <property type="term" value="C:apoplast"/>
    <property type="evidence" value="ECO:0007669"/>
    <property type="project" value="InterPro"/>
</dbReference>
<dbReference type="Gene3D" id="2.40.40.10">
    <property type="entry name" value="RlpA-like domain"/>
    <property type="match status" value="1"/>
</dbReference>
<dbReference type="GO" id="GO:0009627">
    <property type="term" value="P:systemic acquired resistance"/>
    <property type="evidence" value="ECO:0007669"/>
    <property type="project" value="InterPro"/>
</dbReference>
<dbReference type="CDD" id="cd22269">
    <property type="entry name" value="DPBB_EG45-like"/>
    <property type="match status" value="1"/>
</dbReference>
<keyword evidence="4" id="KW-1185">Reference proteome</keyword>
<dbReference type="InterPro" id="IPR009009">
    <property type="entry name" value="RlpA-like_DPBB"/>
</dbReference>
<gene>
    <name evidence="3" type="primary">CjBAp12</name>
    <name evidence="3" type="ORF">MA16_Dca018147</name>
</gene>
<dbReference type="EMBL" id="KZ503269">
    <property type="protein sequence ID" value="PKU66445.1"/>
    <property type="molecule type" value="Genomic_DNA"/>
</dbReference>
<dbReference type="AlphaFoldDB" id="A0A2I0VSR2"/>
<feature type="domain" description="Expansin-like EG45" evidence="2">
    <location>
        <begin position="60"/>
        <end position="126"/>
    </location>
</feature>
<protein>
    <submittedName>
        <fullName evidence="3">EG45-like domain containing protein</fullName>
    </submittedName>
</protein>
<dbReference type="SUPFAM" id="SSF50685">
    <property type="entry name" value="Barwin-like endoglucanases"/>
    <property type="match status" value="1"/>
</dbReference>
<feature type="signal peptide" evidence="1">
    <location>
        <begin position="1"/>
        <end position="24"/>
    </location>
</feature>
<organism evidence="3 4">
    <name type="scientific">Dendrobium catenatum</name>
    <dbReference type="NCBI Taxonomy" id="906689"/>
    <lineage>
        <taxon>Eukaryota</taxon>
        <taxon>Viridiplantae</taxon>
        <taxon>Streptophyta</taxon>
        <taxon>Embryophyta</taxon>
        <taxon>Tracheophyta</taxon>
        <taxon>Spermatophyta</taxon>
        <taxon>Magnoliopsida</taxon>
        <taxon>Liliopsida</taxon>
        <taxon>Asparagales</taxon>
        <taxon>Orchidaceae</taxon>
        <taxon>Epidendroideae</taxon>
        <taxon>Malaxideae</taxon>
        <taxon>Dendrobiinae</taxon>
        <taxon>Dendrobium</taxon>
    </lineage>
</organism>
<dbReference type="STRING" id="906689.A0A2I0VSR2"/>
<dbReference type="Proteomes" id="UP000233837">
    <property type="component" value="Unassembled WGS sequence"/>
</dbReference>
<reference evidence="3 4" key="2">
    <citation type="journal article" date="2017" name="Nature">
        <title>The Apostasia genome and the evolution of orchids.</title>
        <authorList>
            <person name="Zhang G.Q."/>
            <person name="Liu K.W."/>
            <person name="Li Z."/>
            <person name="Lohaus R."/>
            <person name="Hsiao Y.Y."/>
            <person name="Niu S.C."/>
            <person name="Wang J.Y."/>
            <person name="Lin Y.C."/>
            <person name="Xu Q."/>
            <person name="Chen L.J."/>
            <person name="Yoshida K."/>
            <person name="Fujiwara S."/>
            <person name="Wang Z.W."/>
            <person name="Zhang Y.Q."/>
            <person name="Mitsuda N."/>
            <person name="Wang M."/>
            <person name="Liu G.H."/>
            <person name="Pecoraro L."/>
            <person name="Huang H.X."/>
            <person name="Xiao X.J."/>
            <person name="Lin M."/>
            <person name="Wu X.Y."/>
            <person name="Wu W.L."/>
            <person name="Chen Y.Y."/>
            <person name="Chang S.B."/>
            <person name="Sakamoto S."/>
            <person name="Ohme-Takagi M."/>
            <person name="Yagi M."/>
            <person name="Zeng S.J."/>
            <person name="Shen C.Y."/>
            <person name="Yeh C.M."/>
            <person name="Luo Y.B."/>
            <person name="Tsai W.C."/>
            <person name="Van de Peer Y."/>
            <person name="Liu Z.J."/>
        </authorList>
    </citation>
    <scope>NUCLEOTIDE SEQUENCE [LARGE SCALE GENOMIC DNA]</scope>
    <source>
        <tissue evidence="3">The whole plant</tissue>
    </source>
</reference>
<dbReference type="PANTHER" id="PTHR47295">
    <property type="entry name" value="EG45-LIKE DOMAIN CONTAINING PROTEIN 1-RELATED"/>
    <property type="match status" value="1"/>
</dbReference>
<dbReference type="PANTHER" id="PTHR47295:SF2">
    <property type="entry name" value="EG45-LIKE DOMAIN CONTAINING PROTEIN 1-RELATED"/>
    <property type="match status" value="1"/>
</dbReference>
<dbReference type="InterPro" id="IPR036908">
    <property type="entry name" value="RlpA-like_sf"/>
</dbReference>
<dbReference type="Pfam" id="PF03330">
    <property type="entry name" value="DPBB_1"/>
    <property type="match status" value="1"/>
</dbReference>
<dbReference type="InterPro" id="IPR044206">
    <property type="entry name" value="EGC1/2"/>
</dbReference>
<sequence length="126" mass="13752">MDQKRDVIIVVAVAMLCSLSLAFAAETMASYTHSPYVPSACFGFINKGTLIAGFGNSMWNSELCGQQLKVTCIDDQNPQQYCKSSSVIVTLVDHCDECPDSITLSEEAFDVIAKKEAGNVKVKYEQ</sequence>
<evidence type="ECO:0000259" key="2">
    <source>
        <dbReference type="PROSITE" id="PS50842"/>
    </source>
</evidence>
<evidence type="ECO:0000256" key="1">
    <source>
        <dbReference type="SAM" id="SignalP"/>
    </source>
</evidence>
<dbReference type="PROSITE" id="PS50842">
    <property type="entry name" value="EXPANSIN_EG45"/>
    <property type="match status" value="1"/>
</dbReference>
<accession>A0A2I0VSR2</accession>
<evidence type="ECO:0000313" key="4">
    <source>
        <dbReference type="Proteomes" id="UP000233837"/>
    </source>
</evidence>
<keyword evidence="1" id="KW-0732">Signal</keyword>
<evidence type="ECO:0000313" key="3">
    <source>
        <dbReference type="EMBL" id="PKU66445.1"/>
    </source>
</evidence>
<dbReference type="InterPro" id="IPR007112">
    <property type="entry name" value="Expansin/allergen_DPBB_dom"/>
</dbReference>
<name>A0A2I0VSR2_9ASPA</name>
<reference evidence="3 4" key="1">
    <citation type="journal article" date="2016" name="Sci. Rep.">
        <title>The Dendrobium catenatum Lindl. genome sequence provides insights into polysaccharide synthase, floral development and adaptive evolution.</title>
        <authorList>
            <person name="Zhang G.Q."/>
            <person name="Xu Q."/>
            <person name="Bian C."/>
            <person name="Tsai W.C."/>
            <person name="Yeh C.M."/>
            <person name="Liu K.W."/>
            <person name="Yoshida K."/>
            <person name="Zhang L.S."/>
            <person name="Chang S.B."/>
            <person name="Chen F."/>
            <person name="Shi Y."/>
            <person name="Su Y.Y."/>
            <person name="Zhang Y.Q."/>
            <person name="Chen L.J."/>
            <person name="Yin Y."/>
            <person name="Lin M."/>
            <person name="Huang H."/>
            <person name="Deng H."/>
            <person name="Wang Z.W."/>
            <person name="Zhu S.L."/>
            <person name="Zhao X."/>
            <person name="Deng C."/>
            <person name="Niu S.C."/>
            <person name="Huang J."/>
            <person name="Wang M."/>
            <person name="Liu G.H."/>
            <person name="Yang H.J."/>
            <person name="Xiao X.J."/>
            <person name="Hsiao Y.Y."/>
            <person name="Wu W.L."/>
            <person name="Chen Y.Y."/>
            <person name="Mitsuda N."/>
            <person name="Ohme-Takagi M."/>
            <person name="Luo Y.B."/>
            <person name="Van de Peer Y."/>
            <person name="Liu Z.J."/>
        </authorList>
    </citation>
    <scope>NUCLEOTIDE SEQUENCE [LARGE SCALE GENOMIC DNA]</scope>
    <source>
        <tissue evidence="3">The whole plant</tissue>
    </source>
</reference>
<proteinExistence type="predicted"/>
<feature type="chain" id="PRO_5014120968" evidence="1">
    <location>
        <begin position="25"/>
        <end position="126"/>
    </location>
</feature>